<comment type="subunit">
    <text evidence="6">Homodimer.</text>
</comment>
<dbReference type="EMBL" id="QENQ01000001">
    <property type="protein sequence ID" value="PVX30581.1"/>
    <property type="molecule type" value="Genomic_DNA"/>
</dbReference>
<sequence length="193" mass="20333">MQLLHLDSSIQGETSVTRLLSAAVVERYRQRVDGIAVDYRDLAAAPLPHITLPRFGTDAAEAVLAEFLAADVLVLGVPMYNFGIPSQLKSWFDHILVAGKTFRYGAGGVEGLAAAKKAVVVLSRGGVYSEGPAAPMEHAETHLRAMLGFIGIDRPQIIVAEGVAMGDEPRRAAIDAALAAVAHVAEAKQPVGA</sequence>
<dbReference type="InterPro" id="IPR023048">
    <property type="entry name" value="NADH:quinone_OxRdtase_FMN_depd"/>
</dbReference>
<dbReference type="InterPro" id="IPR029039">
    <property type="entry name" value="Flavoprotein-like_sf"/>
</dbReference>
<comment type="cofactor">
    <cofactor evidence="6">
        <name>FMN</name>
        <dbReference type="ChEBI" id="CHEBI:58210"/>
    </cofactor>
    <text evidence="6">Binds 1 FMN per subunit.</text>
</comment>
<name>A0A2U0SGY9_9SPHN</name>
<dbReference type="PANTHER" id="PTHR43741:SF4">
    <property type="entry name" value="FMN-DEPENDENT NADH:QUINONE OXIDOREDUCTASE"/>
    <property type="match status" value="1"/>
</dbReference>
<evidence type="ECO:0000256" key="4">
    <source>
        <dbReference type="ARBA" id="ARBA00023027"/>
    </source>
</evidence>
<dbReference type="GO" id="GO:0009055">
    <property type="term" value="F:electron transfer activity"/>
    <property type="evidence" value="ECO:0007669"/>
    <property type="project" value="UniProtKB-UniRule"/>
</dbReference>
<evidence type="ECO:0000256" key="1">
    <source>
        <dbReference type="ARBA" id="ARBA00022630"/>
    </source>
</evidence>
<comment type="function">
    <text evidence="6">Also exhibits azoreductase activity. Catalyzes the reductive cleavage of the azo bond in aromatic azo compounds to the corresponding amines.</text>
</comment>
<dbReference type="GO" id="GO:0010181">
    <property type="term" value="F:FMN binding"/>
    <property type="evidence" value="ECO:0007669"/>
    <property type="project" value="UniProtKB-UniRule"/>
</dbReference>
<comment type="function">
    <text evidence="6">Quinone reductase that provides resistance to thiol-specific stress caused by electrophilic quinones.</text>
</comment>
<evidence type="ECO:0000313" key="9">
    <source>
        <dbReference type="Proteomes" id="UP000245890"/>
    </source>
</evidence>
<comment type="similarity">
    <text evidence="6">Belongs to the azoreductase type 1 family.</text>
</comment>
<dbReference type="GO" id="GO:0016655">
    <property type="term" value="F:oxidoreductase activity, acting on NAD(P)H, quinone or similar compound as acceptor"/>
    <property type="evidence" value="ECO:0007669"/>
    <property type="project" value="InterPro"/>
</dbReference>
<comment type="catalytic activity">
    <reaction evidence="6">
        <text>2 a quinone + NADH + H(+) = 2 a 1,4-benzosemiquinone + NAD(+)</text>
        <dbReference type="Rhea" id="RHEA:65952"/>
        <dbReference type="ChEBI" id="CHEBI:15378"/>
        <dbReference type="ChEBI" id="CHEBI:57540"/>
        <dbReference type="ChEBI" id="CHEBI:57945"/>
        <dbReference type="ChEBI" id="CHEBI:132124"/>
        <dbReference type="ChEBI" id="CHEBI:134225"/>
    </reaction>
</comment>
<dbReference type="AlphaFoldDB" id="A0A2U0SGY9"/>
<evidence type="ECO:0000256" key="3">
    <source>
        <dbReference type="ARBA" id="ARBA00023002"/>
    </source>
</evidence>
<comment type="caution">
    <text evidence="8">The sequence shown here is derived from an EMBL/GenBank/DDBJ whole genome shotgun (WGS) entry which is preliminary data.</text>
</comment>
<comment type="catalytic activity">
    <reaction evidence="5">
        <text>N,N-dimethyl-1,4-phenylenediamine + anthranilate + 2 NAD(+) = 2-(4-dimethylaminophenyl)diazenylbenzoate + 2 NADH + 2 H(+)</text>
        <dbReference type="Rhea" id="RHEA:55872"/>
        <dbReference type="ChEBI" id="CHEBI:15378"/>
        <dbReference type="ChEBI" id="CHEBI:15783"/>
        <dbReference type="ChEBI" id="CHEBI:16567"/>
        <dbReference type="ChEBI" id="CHEBI:57540"/>
        <dbReference type="ChEBI" id="CHEBI:57945"/>
        <dbReference type="ChEBI" id="CHEBI:71579"/>
        <dbReference type="EC" id="1.7.1.17"/>
    </reaction>
    <physiologicalReaction direction="right-to-left" evidence="5">
        <dbReference type="Rhea" id="RHEA:55874"/>
    </physiologicalReaction>
</comment>
<accession>A0A2U0SGY9</accession>
<keyword evidence="4 6" id="KW-0520">NAD</keyword>
<dbReference type="InterPro" id="IPR003680">
    <property type="entry name" value="Flavodoxin_fold"/>
</dbReference>
<keyword evidence="3 6" id="KW-0560">Oxidoreductase</keyword>
<dbReference type="RefSeq" id="WP_116469991.1">
    <property type="nucleotide sequence ID" value="NZ_QENQ01000001.1"/>
</dbReference>
<proteinExistence type="inferred from homology"/>
<keyword evidence="1 6" id="KW-0285">Flavoprotein</keyword>
<evidence type="ECO:0000313" key="8">
    <source>
        <dbReference type="EMBL" id="PVX30581.1"/>
    </source>
</evidence>
<evidence type="ECO:0000256" key="6">
    <source>
        <dbReference type="HAMAP-Rule" id="MF_01216"/>
    </source>
</evidence>
<keyword evidence="9" id="KW-1185">Reference proteome</keyword>
<protein>
    <recommendedName>
        <fullName evidence="6">FMN dependent NADH:quinone oxidoreductase</fullName>
        <ecNumber evidence="6">1.6.5.-</ecNumber>
    </recommendedName>
    <alternativeName>
        <fullName evidence="6">Azo-dye reductase</fullName>
    </alternativeName>
    <alternativeName>
        <fullName evidence="6">FMN-dependent NADH-azo compound oxidoreductase</fullName>
    </alternativeName>
    <alternativeName>
        <fullName evidence="6">FMN-dependent NADH-azoreductase</fullName>
        <ecNumber evidence="6">1.7.1.17</ecNumber>
    </alternativeName>
</protein>
<feature type="binding site" evidence="6">
    <location>
        <position position="9"/>
    </location>
    <ligand>
        <name>FMN</name>
        <dbReference type="ChEBI" id="CHEBI:58210"/>
    </ligand>
</feature>
<dbReference type="Pfam" id="PF02525">
    <property type="entry name" value="Flavodoxin_2"/>
    <property type="match status" value="1"/>
</dbReference>
<feature type="binding site" evidence="6">
    <location>
        <begin position="79"/>
        <end position="82"/>
    </location>
    <ligand>
        <name>FMN</name>
        <dbReference type="ChEBI" id="CHEBI:58210"/>
    </ligand>
</feature>
<dbReference type="SUPFAM" id="SSF52218">
    <property type="entry name" value="Flavoproteins"/>
    <property type="match status" value="1"/>
</dbReference>
<dbReference type="InterPro" id="IPR050104">
    <property type="entry name" value="FMN-dep_NADH:Q_OxRdtase_AzoR1"/>
</dbReference>
<dbReference type="GO" id="GO:0016652">
    <property type="term" value="F:oxidoreductase activity, acting on NAD(P)H as acceptor"/>
    <property type="evidence" value="ECO:0007669"/>
    <property type="project" value="UniProtKB-UniRule"/>
</dbReference>
<comment type="caution">
    <text evidence="6">Lacks conserved residue(s) required for the propagation of feature annotation.</text>
</comment>
<gene>
    <name evidence="6" type="primary">azoR</name>
    <name evidence="8" type="ORF">DD559_15565</name>
</gene>
<feature type="binding site" evidence="6">
    <location>
        <begin position="123"/>
        <end position="126"/>
    </location>
    <ligand>
        <name>FMN</name>
        <dbReference type="ChEBI" id="CHEBI:58210"/>
    </ligand>
</feature>
<dbReference type="HAMAP" id="MF_01216">
    <property type="entry name" value="Azoreductase_type1"/>
    <property type="match status" value="1"/>
</dbReference>
<dbReference type="Gene3D" id="3.40.50.360">
    <property type="match status" value="1"/>
</dbReference>
<feature type="domain" description="Flavodoxin-like fold" evidence="7">
    <location>
        <begin position="1"/>
        <end position="182"/>
    </location>
</feature>
<organism evidence="8 9">
    <name type="scientific">Sphingomonas pokkalii</name>
    <dbReference type="NCBI Taxonomy" id="2175090"/>
    <lineage>
        <taxon>Bacteria</taxon>
        <taxon>Pseudomonadati</taxon>
        <taxon>Pseudomonadota</taxon>
        <taxon>Alphaproteobacteria</taxon>
        <taxon>Sphingomonadales</taxon>
        <taxon>Sphingomonadaceae</taxon>
        <taxon>Sphingomonas</taxon>
    </lineage>
</organism>
<dbReference type="OrthoDB" id="9787136at2"/>
<reference evidence="8 9" key="1">
    <citation type="submission" date="2018-05" db="EMBL/GenBank/DDBJ databases">
        <title>Description of Sphingomonas pokkalii sp nov, isolated from the rhizosphere of saline tolerant pokkali rice and its draft genome analysis.</title>
        <authorList>
            <person name="Menon R."/>
            <person name="Kumari S."/>
            <person name="Rameshkumar N."/>
        </authorList>
    </citation>
    <scope>NUCLEOTIDE SEQUENCE [LARGE SCALE GENOMIC DNA]</scope>
    <source>
        <strain evidence="8 9">L3B27</strain>
    </source>
</reference>
<evidence type="ECO:0000259" key="7">
    <source>
        <dbReference type="Pfam" id="PF02525"/>
    </source>
</evidence>
<dbReference type="Proteomes" id="UP000245890">
    <property type="component" value="Unassembled WGS sequence"/>
</dbReference>
<dbReference type="EC" id="1.6.5.-" evidence="6"/>
<dbReference type="PANTHER" id="PTHR43741">
    <property type="entry name" value="FMN-DEPENDENT NADH-AZOREDUCTASE 1"/>
    <property type="match status" value="1"/>
</dbReference>
<dbReference type="EC" id="1.7.1.17" evidence="6"/>
<evidence type="ECO:0000256" key="5">
    <source>
        <dbReference type="ARBA" id="ARBA00048542"/>
    </source>
</evidence>
<keyword evidence="2 6" id="KW-0288">FMN</keyword>
<evidence type="ECO:0000256" key="2">
    <source>
        <dbReference type="ARBA" id="ARBA00022643"/>
    </source>
</evidence>